<name>A0ABZ2RYH7_9BURK</name>
<organism evidence="5 6">
    <name type="scientific">Achromobacter veterisilvae</name>
    <dbReference type="NCBI Taxonomy" id="2069367"/>
    <lineage>
        <taxon>Bacteria</taxon>
        <taxon>Pseudomonadati</taxon>
        <taxon>Pseudomonadota</taxon>
        <taxon>Betaproteobacteria</taxon>
        <taxon>Burkholderiales</taxon>
        <taxon>Alcaligenaceae</taxon>
        <taxon>Achromobacter</taxon>
    </lineage>
</organism>
<dbReference type="InterPro" id="IPR047650">
    <property type="entry name" value="Transpos_IS110"/>
</dbReference>
<keyword evidence="1" id="KW-0175">Coiled coil</keyword>
<feature type="coiled-coil region" evidence="1">
    <location>
        <begin position="171"/>
        <end position="198"/>
    </location>
</feature>
<protein>
    <submittedName>
        <fullName evidence="5">IS110 family transposase</fullName>
    </submittedName>
</protein>
<dbReference type="Gene3D" id="1.25.40.10">
    <property type="entry name" value="Tetratricopeptide repeat domain"/>
    <property type="match status" value="1"/>
</dbReference>
<gene>
    <name evidence="5" type="ORF">WHX56_22295</name>
</gene>
<dbReference type="InterPro" id="IPR002525">
    <property type="entry name" value="Transp_IS110-like_N"/>
</dbReference>
<dbReference type="Proteomes" id="UP001456224">
    <property type="component" value="Chromosome"/>
</dbReference>
<dbReference type="RefSeq" id="WP_338879038.1">
    <property type="nucleotide sequence ID" value="NZ_CP148753.1"/>
</dbReference>
<feature type="domain" description="Transposase IS116/IS110/IS902 C-terminal" evidence="4">
    <location>
        <begin position="200"/>
        <end position="285"/>
    </location>
</feature>
<feature type="domain" description="Transposase IS110-like N-terminal" evidence="3">
    <location>
        <begin position="4"/>
        <end position="151"/>
    </location>
</feature>
<proteinExistence type="predicted"/>
<reference evidence="5 6" key="1">
    <citation type="submission" date="2024-03" db="EMBL/GenBank/DDBJ databases">
        <title>Reference genomes for the five species model microbial community.</title>
        <authorList>
            <person name="Padfield D."/>
        </authorList>
    </citation>
    <scope>NUCLEOTIDE SEQUENCE [LARGE SCALE GENOMIC DNA]</scope>
    <source>
        <strain evidence="5 6">AB1</strain>
    </source>
</reference>
<evidence type="ECO:0000256" key="2">
    <source>
        <dbReference type="SAM" id="MobiDB-lite"/>
    </source>
</evidence>
<sequence>MFFLGIDVSKAKLDCALLGSEGDKRKTKVVPNSVAGIQTLLQWCAKQGAQPQQLHAVLEPTGQYHEQAATALHDASVSVSVVNPAQVRDFAGALAVRSKTDGIDSYVLARYGQALKPALWHPAPLHARQLRALLARRNALSKDLLRELNRQEKTQFSDLPVLVEGSIAKAIAFLREEIKRLERAIDDHIDRHPDLKEDRELLTSIPAIGPQASNAILSIMHSKRIESAEALAAYLGLVPVQRQSGTSLNGRAHLSKAGPARVRATFYMAAIVGIRRNPHIRALYERLLLAGWGGRQDERAARKWNELAADQGHRRALFNQAAQLQREAGPQGDMPAAALSLYRRAAELGLPQGAAVLAEFYRDDRGARDLPEAWRWLGQAADDGYAPALYDLDNWCNARPEWGGCEAKAIHALTDAAKLGYPPAQGRLGLRYLDFAVQQIRWTPKLWLKLNARYPDDPALLKDREAGAVGDAGGSQRRRAGALQHWNHIAARSGKRRVRQVRVRANDHGRGARLLCRCGAARHGRGHAGDGGDLRGRGRARAVHPPGTRGTHALLGSSGGRGGNAGPPTDRSDVVGLELRASQAADSAAVGRGAAPRHGAGGGMRAEAASRSRRRPRIARSARVPSPGEFVV</sequence>
<evidence type="ECO:0000259" key="4">
    <source>
        <dbReference type="Pfam" id="PF02371"/>
    </source>
</evidence>
<dbReference type="PANTHER" id="PTHR33055">
    <property type="entry name" value="TRANSPOSASE FOR INSERTION SEQUENCE ELEMENT IS1111A"/>
    <property type="match status" value="1"/>
</dbReference>
<dbReference type="Pfam" id="PF02371">
    <property type="entry name" value="Transposase_20"/>
    <property type="match status" value="1"/>
</dbReference>
<feature type="compositionally biased region" description="Low complexity" evidence="2">
    <location>
        <begin position="584"/>
        <end position="598"/>
    </location>
</feature>
<dbReference type="InterPro" id="IPR006597">
    <property type="entry name" value="Sel1-like"/>
</dbReference>
<dbReference type="PANTHER" id="PTHR33055:SF3">
    <property type="entry name" value="PUTATIVE TRANSPOSASE FOR IS117-RELATED"/>
    <property type="match status" value="1"/>
</dbReference>
<evidence type="ECO:0000259" key="3">
    <source>
        <dbReference type="Pfam" id="PF01548"/>
    </source>
</evidence>
<feature type="region of interest" description="Disordered" evidence="2">
    <location>
        <begin position="522"/>
        <end position="632"/>
    </location>
</feature>
<dbReference type="InterPro" id="IPR011990">
    <property type="entry name" value="TPR-like_helical_dom_sf"/>
</dbReference>
<feature type="compositionally biased region" description="Basic residues" evidence="2">
    <location>
        <begin position="611"/>
        <end position="620"/>
    </location>
</feature>
<accession>A0ABZ2RYH7</accession>
<keyword evidence="6" id="KW-1185">Reference proteome</keyword>
<dbReference type="EMBL" id="CP148753">
    <property type="protein sequence ID" value="WXR72363.1"/>
    <property type="molecule type" value="Genomic_DNA"/>
</dbReference>
<evidence type="ECO:0000313" key="6">
    <source>
        <dbReference type="Proteomes" id="UP001456224"/>
    </source>
</evidence>
<evidence type="ECO:0000256" key="1">
    <source>
        <dbReference type="SAM" id="Coils"/>
    </source>
</evidence>
<dbReference type="NCBIfam" id="NF033542">
    <property type="entry name" value="transpos_IS110"/>
    <property type="match status" value="1"/>
</dbReference>
<feature type="compositionally biased region" description="Basic and acidic residues" evidence="2">
    <location>
        <begin position="527"/>
        <end position="536"/>
    </location>
</feature>
<evidence type="ECO:0000313" key="5">
    <source>
        <dbReference type="EMBL" id="WXR72363.1"/>
    </source>
</evidence>
<dbReference type="Pfam" id="PF01548">
    <property type="entry name" value="DEDD_Tnp_IS110"/>
    <property type="match status" value="1"/>
</dbReference>
<dbReference type="SMART" id="SM00671">
    <property type="entry name" value="SEL1"/>
    <property type="match status" value="2"/>
</dbReference>
<dbReference type="InterPro" id="IPR003346">
    <property type="entry name" value="Transposase_20"/>
</dbReference>
<dbReference type="SUPFAM" id="SSF81901">
    <property type="entry name" value="HCP-like"/>
    <property type="match status" value="1"/>
</dbReference>